<evidence type="ECO:0000256" key="6">
    <source>
        <dbReference type="SAM" id="Phobius"/>
    </source>
</evidence>
<evidence type="ECO:0000256" key="1">
    <source>
        <dbReference type="ARBA" id="ARBA00004651"/>
    </source>
</evidence>
<keyword evidence="4 6" id="KW-1133">Transmembrane helix</keyword>
<evidence type="ECO:0000313" key="8">
    <source>
        <dbReference type="Proteomes" id="UP001199915"/>
    </source>
</evidence>
<dbReference type="PANTHER" id="PTHR30250">
    <property type="entry name" value="PST FAMILY PREDICTED COLANIC ACID TRANSPORTER"/>
    <property type="match status" value="1"/>
</dbReference>
<feature type="transmembrane region" description="Helical" evidence="6">
    <location>
        <begin position="189"/>
        <end position="218"/>
    </location>
</feature>
<dbReference type="GO" id="GO:0005886">
    <property type="term" value="C:plasma membrane"/>
    <property type="evidence" value="ECO:0007669"/>
    <property type="project" value="UniProtKB-SubCell"/>
</dbReference>
<evidence type="ECO:0000313" key="7">
    <source>
        <dbReference type="EMBL" id="MCG4765907.1"/>
    </source>
</evidence>
<accession>A0AAE3JX99</accession>
<dbReference type="InterPro" id="IPR050833">
    <property type="entry name" value="Poly_Biosynth_Transport"/>
</dbReference>
<dbReference type="Proteomes" id="UP001199915">
    <property type="component" value="Unassembled WGS sequence"/>
</dbReference>
<evidence type="ECO:0000256" key="2">
    <source>
        <dbReference type="ARBA" id="ARBA00022475"/>
    </source>
</evidence>
<comment type="caution">
    <text evidence="7">The sequence shown here is derived from an EMBL/GenBank/DDBJ whole genome shotgun (WGS) entry which is preliminary data.</text>
</comment>
<feature type="transmembrane region" description="Helical" evidence="6">
    <location>
        <begin position="329"/>
        <end position="349"/>
    </location>
</feature>
<keyword evidence="2" id="KW-1003">Cell membrane</keyword>
<feature type="transmembrane region" description="Helical" evidence="6">
    <location>
        <begin position="361"/>
        <end position="381"/>
    </location>
</feature>
<keyword evidence="5 6" id="KW-0472">Membrane</keyword>
<feature type="transmembrane region" description="Helical" evidence="6">
    <location>
        <begin position="267"/>
        <end position="285"/>
    </location>
</feature>
<feature type="transmembrane region" description="Helical" evidence="6">
    <location>
        <begin position="68"/>
        <end position="87"/>
    </location>
</feature>
<feature type="transmembrane region" description="Helical" evidence="6">
    <location>
        <begin position="458"/>
        <end position="478"/>
    </location>
</feature>
<feature type="transmembrane region" description="Helical" evidence="6">
    <location>
        <begin position="291"/>
        <end position="309"/>
    </location>
</feature>
<keyword evidence="3 6" id="KW-0812">Transmembrane</keyword>
<sequence>MERKTWTNCDSIDKKGNSMQKNRQLTINMAANFINFGISLCISFFLSPYIVRTIGVEANGFITLANNFVSYTSLITIALNSMIGRFVTISLTEKKTDDANRYFTSALFANGSIAAVLGTIGIFIVLCLKSLINVPENLLYDVQLLFVLLFINCLLGIIGSVFSVATFARNKLYLEYIRTAQGNVARAMVILVGFLFWTPHVWVVGIGGLVSGIIILIYDVKYTKKLLPEIKIKRSNFCFSYVFILIKSGIWNTVNKFGQILADGLDLLITNLFISATAMGVLSLAKTVPNLIYSLMGSIVSVFTPDFTIMYAQKKFKELVVEVKQSMKIMGVVTNLPVIVLIVCGKDFFKLWQPTQNAEQLQILSIITVACLIFSGSVNCLYNIFTVVNKLKLNSIVVLIHGVLSTMIVFILLKNTSLGIYAVTGVSTALGILRILVFTVPYGAICLGQKWYTFYIDVFKPVLFTIVASGVCVCALKNYPSGGWLLLCEKGVITVTISVLIGYYAILSERERNAVSSKIIEKLRKQC</sequence>
<evidence type="ECO:0000256" key="3">
    <source>
        <dbReference type="ARBA" id="ARBA00022692"/>
    </source>
</evidence>
<feature type="transmembrane region" description="Helical" evidence="6">
    <location>
        <begin position="25"/>
        <end position="48"/>
    </location>
</feature>
<gene>
    <name evidence="7" type="ORF">L0N21_10370</name>
</gene>
<comment type="subcellular location">
    <subcellularLocation>
        <location evidence="1">Cell membrane</location>
        <topology evidence="1">Multi-pass membrane protein</topology>
    </subcellularLocation>
</comment>
<protein>
    <recommendedName>
        <fullName evidence="9">Polysaccharide biosynthesis protein</fullName>
    </recommendedName>
</protein>
<feature type="transmembrane region" description="Helical" evidence="6">
    <location>
        <begin position="238"/>
        <end position="255"/>
    </location>
</feature>
<evidence type="ECO:0000256" key="4">
    <source>
        <dbReference type="ARBA" id="ARBA00022989"/>
    </source>
</evidence>
<feature type="transmembrane region" description="Helical" evidence="6">
    <location>
        <begin position="419"/>
        <end position="446"/>
    </location>
</feature>
<feature type="transmembrane region" description="Helical" evidence="6">
    <location>
        <begin position="144"/>
        <end position="168"/>
    </location>
</feature>
<dbReference type="RefSeq" id="WP_178837016.1">
    <property type="nucleotide sequence ID" value="NZ_JAKNFS010000013.1"/>
</dbReference>
<organism evidence="7 8">
    <name type="scientific">Fusicatenibacter saccharivorans</name>
    <dbReference type="NCBI Taxonomy" id="1150298"/>
    <lineage>
        <taxon>Bacteria</taxon>
        <taxon>Bacillati</taxon>
        <taxon>Bacillota</taxon>
        <taxon>Clostridia</taxon>
        <taxon>Lachnospirales</taxon>
        <taxon>Lachnospiraceae</taxon>
        <taxon>Fusicatenibacter</taxon>
    </lineage>
</organism>
<proteinExistence type="predicted"/>
<dbReference type="AlphaFoldDB" id="A0AAE3JX99"/>
<feature type="transmembrane region" description="Helical" evidence="6">
    <location>
        <begin position="484"/>
        <end position="506"/>
    </location>
</feature>
<dbReference type="PANTHER" id="PTHR30250:SF26">
    <property type="entry name" value="PSMA PROTEIN"/>
    <property type="match status" value="1"/>
</dbReference>
<dbReference type="EMBL" id="JAKNFS010000013">
    <property type="protein sequence ID" value="MCG4765907.1"/>
    <property type="molecule type" value="Genomic_DNA"/>
</dbReference>
<evidence type="ECO:0008006" key="9">
    <source>
        <dbReference type="Google" id="ProtNLM"/>
    </source>
</evidence>
<name>A0AAE3JX99_9FIRM</name>
<reference evidence="7" key="1">
    <citation type="submission" date="2022-01" db="EMBL/GenBank/DDBJ databases">
        <title>Collection of gut derived symbiotic bacterial strains cultured from healthy donors.</title>
        <authorList>
            <person name="Lin H."/>
            <person name="Kohout C."/>
            <person name="Waligurski E."/>
            <person name="Pamer E.G."/>
        </authorList>
    </citation>
    <scope>NUCLEOTIDE SEQUENCE</scope>
    <source>
        <strain evidence="7">DFI.5.49</strain>
    </source>
</reference>
<feature type="transmembrane region" description="Helical" evidence="6">
    <location>
        <begin position="107"/>
        <end position="132"/>
    </location>
</feature>
<feature type="transmembrane region" description="Helical" evidence="6">
    <location>
        <begin position="393"/>
        <end position="413"/>
    </location>
</feature>
<evidence type="ECO:0000256" key="5">
    <source>
        <dbReference type="ARBA" id="ARBA00023136"/>
    </source>
</evidence>